<name>A0AAF0QPN8_SOLVR</name>
<keyword evidence="1" id="KW-0808">Transferase</keyword>
<reference evidence="8" key="1">
    <citation type="submission" date="2023-08" db="EMBL/GenBank/DDBJ databases">
        <title>A de novo genome assembly of Solanum verrucosum Schlechtendal, a Mexican diploid species geographically isolated from the other diploid A-genome species in potato relatives.</title>
        <authorList>
            <person name="Hosaka K."/>
        </authorList>
    </citation>
    <scope>NUCLEOTIDE SEQUENCE</scope>
    <source>
        <tissue evidence="8">Young leaves</tissue>
    </source>
</reference>
<organism evidence="8 9">
    <name type="scientific">Solanum verrucosum</name>
    <dbReference type="NCBI Taxonomy" id="315347"/>
    <lineage>
        <taxon>Eukaryota</taxon>
        <taxon>Viridiplantae</taxon>
        <taxon>Streptophyta</taxon>
        <taxon>Embryophyta</taxon>
        <taxon>Tracheophyta</taxon>
        <taxon>Spermatophyta</taxon>
        <taxon>Magnoliopsida</taxon>
        <taxon>eudicotyledons</taxon>
        <taxon>Gunneridae</taxon>
        <taxon>Pentapetalae</taxon>
        <taxon>asterids</taxon>
        <taxon>lamiids</taxon>
        <taxon>Solanales</taxon>
        <taxon>Solanaceae</taxon>
        <taxon>Solanoideae</taxon>
        <taxon>Solaneae</taxon>
        <taxon>Solanum</taxon>
    </lineage>
</organism>
<dbReference type="InterPro" id="IPR043502">
    <property type="entry name" value="DNA/RNA_pol_sf"/>
</dbReference>
<dbReference type="PANTHER" id="PTHR34072">
    <property type="entry name" value="ENZYMATIC POLYPROTEIN-RELATED"/>
    <property type="match status" value="1"/>
</dbReference>
<dbReference type="GO" id="GO:0003964">
    <property type="term" value="F:RNA-directed DNA polymerase activity"/>
    <property type="evidence" value="ECO:0007669"/>
    <property type="project" value="UniProtKB-KW"/>
</dbReference>
<evidence type="ECO:0000313" key="9">
    <source>
        <dbReference type="Proteomes" id="UP001234989"/>
    </source>
</evidence>
<keyword evidence="5" id="KW-0378">Hydrolase</keyword>
<gene>
    <name evidence="8" type="ORF">MTR67_017816</name>
</gene>
<dbReference type="AlphaFoldDB" id="A0AAF0QPN8"/>
<keyword evidence="4" id="KW-0255">Endonuclease</keyword>
<evidence type="ECO:0000256" key="6">
    <source>
        <dbReference type="ARBA" id="ARBA00022918"/>
    </source>
</evidence>
<dbReference type="Pfam" id="PF17917">
    <property type="entry name" value="RT_RNaseH"/>
    <property type="match status" value="1"/>
</dbReference>
<accession>A0AAF0QPN8</accession>
<evidence type="ECO:0000256" key="5">
    <source>
        <dbReference type="ARBA" id="ARBA00022801"/>
    </source>
</evidence>
<dbReference type="Proteomes" id="UP001234989">
    <property type="component" value="Chromosome 4"/>
</dbReference>
<evidence type="ECO:0000313" key="8">
    <source>
        <dbReference type="EMBL" id="WMV24431.1"/>
    </source>
</evidence>
<evidence type="ECO:0000256" key="2">
    <source>
        <dbReference type="ARBA" id="ARBA00022695"/>
    </source>
</evidence>
<proteinExistence type="predicted"/>
<evidence type="ECO:0000256" key="4">
    <source>
        <dbReference type="ARBA" id="ARBA00022759"/>
    </source>
</evidence>
<dbReference type="EMBL" id="CP133615">
    <property type="protein sequence ID" value="WMV24431.1"/>
    <property type="molecule type" value="Genomic_DNA"/>
</dbReference>
<evidence type="ECO:0000256" key="1">
    <source>
        <dbReference type="ARBA" id="ARBA00022679"/>
    </source>
</evidence>
<feature type="domain" description="Reverse transcriptase RNase H-like" evidence="7">
    <location>
        <begin position="25"/>
        <end position="70"/>
    </location>
</feature>
<dbReference type="PANTHER" id="PTHR34072:SF52">
    <property type="entry name" value="RIBONUCLEASE H"/>
    <property type="match status" value="1"/>
</dbReference>
<dbReference type="SUPFAM" id="SSF56672">
    <property type="entry name" value="DNA/RNA polymerases"/>
    <property type="match status" value="1"/>
</dbReference>
<keyword evidence="3" id="KW-0540">Nuclease</keyword>
<dbReference type="InterPro" id="IPR041373">
    <property type="entry name" value="RT_RNaseH"/>
</dbReference>
<sequence>MKNCPRPTTLIDIRSFLGQTNFYRSLGCVLMNNGKVILYVSRQLKVHEKNYPTYDLELVAVVFALKIWRH</sequence>
<evidence type="ECO:0000259" key="7">
    <source>
        <dbReference type="Pfam" id="PF17917"/>
    </source>
</evidence>
<keyword evidence="6" id="KW-0695">RNA-directed DNA polymerase</keyword>
<keyword evidence="9" id="KW-1185">Reference proteome</keyword>
<protein>
    <recommendedName>
        <fullName evidence="7">Reverse transcriptase RNase H-like domain-containing protein</fullName>
    </recommendedName>
</protein>
<dbReference type="GO" id="GO:0016787">
    <property type="term" value="F:hydrolase activity"/>
    <property type="evidence" value="ECO:0007669"/>
    <property type="project" value="UniProtKB-KW"/>
</dbReference>
<dbReference type="GO" id="GO:0004519">
    <property type="term" value="F:endonuclease activity"/>
    <property type="evidence" value="ECO:0007669"/>
    <property type="project" value="UniProtKB-KW"/>
</dbReference>
<keyword evidence="2" id="KW-0548">Nucleotidyltransferase</keyword>
<evidence type="ECO:0000256" key="3">
    <source>
        <dbReference type="ARBA" id="ARBA00022722"/>
    </source>
</evidence>